<evidence type="ECO:0000259" key="2">
    <source>
        <dbReference type="Pfam" id="PF02517"/>
    </source>
</evidence>
<evidence type="ECO:0000313" key="3">
    <source>
        <dbReference type="EMBL" id="GGJ37356.1"/>
    </source>
</evidence>
<organism evidence="3 4">
    <name type="scientific">Deinococcus roseus</name>
    <dbReference type="NCBI Taxonomy" id="392414"/>
    <lineage>
        <taxon>Bacteria</taxon>
        <taxon>Thermotogati</taxon>
        <taxon>Deinococcota</taxon>
        <taxon>Deinococci</taxon>
        <taxon>Deinococcales</taxon>
        <taxon>Deinococcaceae</taxon>
        <taxon>Deinococcus</taxon>
    </lineage>
</organism>
<feature type="transmembrane region" description="Helical" evidence="1">
    <location>
        <begin position="128"/>
        <end position="146"/>
    </location>
</feature>
<feature type="domain" description="CAAX prenyl protease 2/Lysostaphin resistance protein A-like" evidence="2">
    <location>
        <begin position="94"/>
        <end position="198"/>
    </location>
</feature>
<keyword evidence="4" id="KW-1185">Reference proteome</keyword>
<evidence type="ECO:0000313" key="4">
    <source>
        <dbReference type="Proteomes" id="UP000632222"/>
    </source>
</evidence>
<dbReference type="InterPro" id="IPR003675">
    <property type="entry name" value="Rce1/LyrA-like_dom"/>
</dbReference>
<dbReference type="EMBL" id="BMOD01000008">
    <property type="protein sequence ID" value="GGJ37356.1"/>
    <property type="molecule type" value="Genomic_DNA"/>
</dbReference>
<dbReference type="Proteomes" id="UP000632222">
    <property type="component" value="Unassembled WGS sequence"/>
</dbReference>
<dbReference type="RefSeq" id="WP_189002961.1">
    <property type="nucleotide sequence ID" value="NZ_BMOD01000008.1"/>
</dbReference>
<keyword evidence="1" id="KW-0812">Transmembrane</keyword>
<reference evidence="4" key="1">
    <citation type="journal article" date="2019" name="Int. J. Syst. Evol. Microbiol.">
        <title>The Global Catalogue of Microorganisms (GCM) 10K type strain sequencing project: providing services to taxonomists for standard genome sequencing and annotation.</title>
        <authorList>
            <consortium name="The Broad Institute Genomics Platform"/>
            <consortium name="The Broad Institute Genome Sequencing Center for Infectious Disease"/>
            <person name="Wu L."/>
            <person name="Ma J."/>
        </authorList>
    </citation>
    <scope>NUCLEOTIDE SEQUENCE [LARGE SCALE GENOMIC DNA]</scope>
    <source>
        <strain evidence="4">JCM 14370</strain>
    </source>
</reference>
<feature type="transmembrane region" description="Helical" evidence="1">
    <location>
        <begin position="185"/>
        <end position="203"/>
    </location>
</feature>
<proteinExistence type="predicted"/>
<feature type="transmembrane region" description="Helical" evidence="1">
    <location>
        <begin position="38"/>
        <end position="54"/>
    </location>
</feature>
<accession>A0ABQ2D003</accession>
<sequence length="231" mass="26320">MTPHEQLIAKYVMVSIPILVLVYGILSPKVKDVELNHITASLFAFLMPVAYWNYLPTPKLLQLMLVYVPFFLASTLLILHSPVKRMPLDGRPLLDRILTQLCRIINEEALFRGLMFALPAVWLPEVPWYWIALPQALLFAIIHYIPVRSVLKGQIDPFMPFFAAFAFPLFSSMMFAYLVQATHGILLAVVIHWLTNVVIELMFQRLGYCVVFELGLGNQKGYQEVTAPSVT</sequence>
<dbReference type="Pfam" id="PF02517">
    <property type="entry name" value="Rce1-like"/>
    <property type="match status" value="1"/>
</dbReference>
<keyword evidence="1" id="KW-1133">Transmembrane helix</keyword>
<comment type="caution">
    <text evidence="3">The sequence shown here is derived from an EMBL/GenBank/DDBJ whole genome shotgun (WGS) entry which is preliminary data.</text>
</comment>
<name>A0ABQ2D003_9DEIO</name>
<evidence type="ECO:0000256" key="1">
    <source>
        <dbReference type="SAM" id="Phobius"/>
    </source>
</evidence>
<gene>
    <name evidence="3" type="ORF">GCM10008938_24330</name>
</gene>
<feature type="transmembrane region" description="Helical" evidence="1">
    <location>
        <begin position="60"/>
        <end position="80"/>
    </location>
</feature>
<feature type="transmembrane region" description="Helical" evidence="1">
    <location>
        <begin position="158"/>
        <end position="179"/>
    </location>
</feature>
<keyword evidence="1" id="KW-0472">Membrane</keyword>
<feature type="transmembrane region" description="Helical" evidence="1">
    <location>
        <begin position="6"/>
        <end position="26"/>
    </location>
</feature>
<protein>
    <recommendedName>
        <fullName evidence="2">CAAX prenyl protease 2/Lysostaphin resistance protein A-like domain-containing protein</fullName>
    </recommendedName>
</protein>